<gene>
    <name evidence="1" type="ORF">DFH08DRAFT_1028726</name>
</gene>
<organism evidence="1 2">
    <name type="scientific">Mycena albidolilacea</name>
    <dbReference type="NCBI Taxonomy" id="1033008"/>
    <lineage>
        <taxon>Eukaryota</taxon>
        <taxon>Fungi</taxon>
        <taxon>Dikarya</taxon>
        <taxon>Basidiomycota</taxon>
        <taxon>Agaricomycotina</taxon>
        <taxon>Agaricomycetes</taxon>
        <taxon>Agaricomycetidae</taxon>
        <taxon>Agaricales</taxon>
        <taxon>Marasmiineae</taxon>
        <taxon>Mycenaceae</taxon>
        <taxon>Mycena</taxon>
    </lineage>
</organism>
<name>A0AAD7EH30_9AGAR</name>
<protein>
    <submittedName>
        <fullName evidence="1">Uncharacterized protein</fullName>
    </submittedName>
</protein>
<evidence type="ECO:0000313" key="1">
    <source>
        <dbReference type="EMBL" id="KAJ7323870.1"/>
    </source>
</evidence>
<dbReference type="AlphaFoldDB" id="A0AAD7EH30"/>
<reference evidence="1" key="1">
    <citation type="submission" date="2023-03" db="EMBL/GenBank/DDBJ databases">
        <title>Massive genome expansion in bonnet fungi (Mycena s.s.) driven by repeated elements and novel gene families across ecological guilds.</title>
        <authorList>
            <consortium name="Lawrence Berkeley National Laboratory"/>
            <person name="Harder C.B."/>
            <person name="Miyauchi S."/>
            <person name="Viragh M."/>
            <person name="Kuo A."/>
            <person name="Thoen E."/>
            <person name="Andreopoulos B."/>
            <person name="Lu D."/>
            <person name="Skrede I."/>
            <person name="Drula E."/>
            <person name="Henrissat B."/>
            <person name="Morin E."/>
            <person name="Kohler A."/>
            <person name="Barry K."/>
            <person name="LaButti K."/>
            <person name="Morin E."/>
            <person name="Salamov A."/>
            <person name="Lipzen A."/>
            <person name="Mereny Z."/>
            <person name="Hegedus B."/>
            <person name="Baldrian P."/>
            <person name="Stursova M."/>
            <person name="Weitz H."/>
            <person name="Taylor A."/>
            <person name="Grigoriev I.V."/>
            <person name="Nagy L.G."/>
            <person name="Martin F."/>
            <person name="Kauserud H."/>
        </authorList>
    </citation>
    <scope>NUCLEOTIDE SEQUENCE</scope>
    <source>
        <strain evidence="1">CBHHK002</strain>
    </source>
</reference>
<dbReference type="EMBL" id="JARIHO010000045">
    <property type="protein sequence ID" value="KAJ7323870.1"/>
    <property type="molecule type" value="Genomic_DNA"/>
</dbReference>
<evidence type="ECO:0000313" key="2">
    <source>
        <dbReference type="Proteomes" id="UP001218218"/>
    </source>
</evidence>
<comment type="caution">
    <text evidence="1">The sequence shown here is derived from an EMBL/GenBank/DDBJ whole genome shotgun (WGS) entry which is preliminary data.</text>
</comment>
<sequence length="487" mass="54539">MFIPTSKYNDVEPSPSREIQPLEPLVYRLPLNVTENIFISCLPTQPYAVLSPAHATSPPSCLSLLEGPSSFSSPALVDVAYPIWIVEFRCDATHPGSPEMPLELMGRVLAAVKSWLKRSGASPLSLSVKIFPDTSSSRWKAITLTGNKAVEKFLATTRPLNRFPIIEELMIRIHAGSPSAGMWYLLGVPMLRKVSLKFDVLQPLELPLCWAQLVHLDLDCAVPESQNSMRLTVDGTIELLQRCHRLQTCTLHVVHHDILPISFSIVALESMHPFCLFQSFGVPRLLEHVLMPHLRIFRLRHHRTDTSAVDPSFCLEALLGVSAELHTLDLFLDRIIPENLLASFPAMDSTTHLTFTGCSMVYCPHRRLRRQHPPPPRRNHKFRFRFHSSSLSLVGVHPAGRNGGHLRCGSSGLHREQNGFFGVDTSPGRCDVFTSHAARYTSFTPTLPFRRHGALPSIFQRSKTRCTDFGWSSPDDGIFPMIGTDPR</sequence>
<proteinExistence type="predicted"/>
<accession>A0AAD7EH30</accession>
<dbReference type="Proteomes" id="UP001218218">
    <property type="component" value="Unassembled WGS sequence"/>
</dbReference>
<keyword evidence="2" id="KW-1185">Reference proteome</keyword>